<dbReference type="AlphaFoldDB" id="A0AAD9VCF1"/>
<evidence type="ECO:0000313" key="1">
    <source>
        <dbReference type="EMBL" id="KAK2569403.1"/>
    </source>
</evidence>
<comment type="caution">
    <text evidence="1">The sequence shown here is derived from an EMBL/GenBank/DDBJ whole genome shotgun (WGS) entry which is preliminary data.</text>
</comment>
<reference evidence="1" key="2">
    <citation type="journal article" date="2023" name="Science">
        <title>Genomic signatures of disease resistance in endangered staghorn corals.</title>
        <authorList>
            <person name="Vollmer S.V."/>
            <person name="Selwyn J.D."/>
            <person name="Despard B.A."/>
            <person name="Roesel C.L."/>
        </authorList>
    </citation>
    <scope>NUCLEOTIDE SEQUENCE</scope>
    <source>
        <strain evidence="1">K2</strain>
    </source>
</reference>
<sequence>MAESACPHRQFMDDPEIQWREGKPDYTKLNKSYLEGRTRKHKEGSLEKIVEDLVKTWEMEASHKIRVEDWQSIDRNTFTLSGNNQRRFTAKESIQVGTYNALLQNQPLYNTNEHTFESSHELFRTAFSEGFPWELMEVFSGPPRVAFTWRHWAHWTGPYKGKAPTGELLEMFGMAIAEVDENLKLKSVECHFDPNQILMKLEKKQ</sequence>
<keyword evidence="2" id="KW-1185">Reference proteome</keyword>
<dbReference type="Proteomes" id="UP001249851">
    <property type="component" value="Unassembled WGS sequence"/>
</dbReference>
<dbReference type="InterPro" id="IPR053218">
    <property type="entry name" value="Pathogen-related_defense"/>
</dbReference>
<dbReference type="SUPFAM" id="SSF54427">
    <property type="entry name" value="NTF2-like"/>
    <property type="match status" value="1"/>
</dbReference>
<accession>A0AAD9VCF1</accession>
<dbReference type="InterPro" id="IPR032710">
    <property type="entry name" value="NTF2-like_dom_sf"/>
</dbReference>
<dbReference type="Gene3D" id="3.10.450.50">
    <property type="match status" value="1"/>
</dbReference>
<gene>
    <name evidence="1" type="ORF">P5673_006329</name>
</gene>
<proteinExistence type="predicted"/>
<evidence type="ECO:0000313" key="2">
    <source>
        <dbReference type="Proteomes" id="UP001249851"/>
    </source>
</evidence>
<organism evidence="1 2">
    <name type="scientific">Acropora cervicornis</name>
    <name type="common">Staghorn coral</name>
    <dbReference type="NCBI Taxonomy" id="6130"/>
    <lineage>
        <taxon>Eukaryota</taxon>
        <taxon>Metazoa</taxon>
        <taxon>Cnidaria</taxon>
        <taxon>Anthozoa</taxon>
        <taxon>Hexacorallia</taxon>
        <taxon>Scleractinia</taxon>
        <taxon>Astrocoeniina</taxon>
        <taxon>Acroporidae</taxon>
        <taxon>Acropora</taxon>
    </lineage>
</organism>
<dbReference type="EMBL" id="JARQWQ010000010">
    <property type="protein sequence ID" value="KAK2569403.1"/>
    <property type="molecule type" value="Genomic_DNA"/>
</dbReference>
<reference evidence="1" key="1">
    <citation type="journal article" date="2023" name="G3 (Bethesda)">
        <title>Whole genome assembly and annotation of the endangered Caribbean coral Acropora cervicornis.</title>
        <authorList>
            <person name="Selwyn J.D."/>
            <person name="Vollmer S.V."/>
        </authorList>
    </citation>
    <scope>NUCLEOTIDE SEQUENCE</scope>
    <source>
        <strain evidence="1">K2</strain>
    </source>
</reference>
<name>A0AAD9VCF1_ACRCE</name>
<dbReference type="PANTHER" id="PTHR31723:SF10">
    <property type="entry name" value="PATHOGEN-RELATED PROTEIN"/>
    <property type="match status" value="1"/>
</dbReference>
<dbReference type="PANTHER" id="PTHR31723">
    <property type="entry name" value="PATHOGENESIS-RELATED FAMILY PROTEIN"/>
    <property type="match status" value="1"/>
</dbReference>
<protein>
    <submittedName>
        <fullName evidence="1">Pathogen-related protein</fullName>
    </submittedName>
</protein>